<keyword evidence="3" id="KW-1185">Reference proteome</keyword>
<evidence type="ECO:0000313" key="3">
    <source>
        <dbReference type="Proteomes" id="UP000247233"/>
    </source>
</evidence>
<feature type="compositionally biased region" description="Polar residues" evidence="1">
    <location>
        <begin position="1"/>
        <end position="21"/>
    </location>
</feature>
<protein>
    <submittedName>
        <fullName evidence="2">Uncharacterized protein</fullName>
    </submittedName>
</protein>
<name>A0A317WS12_9EURO</name>
<gene>
    <name evidence="2" type="ORF">BO70DRAFT_359541</name>
</gene>
<reference evidence="2 3" key="1">
    <citation type="submission" date="2016-12" db="EMBL/GenBank/DDBJ databases">
        <title>The genomes of Aspergillus section Nigri reveals drivers in fungal speciation.</title>
        <authorList>
            <consortium name="DOE Joint Genome Institute"/>
            <person name="Vesth T.C."/>
            <person name="Nybo J."/>
            <person name="Theobald S."/>
            <person name="Brandl J."/>
            <person name="Frisvad J.C."/>
            <person name="Nielsen K.F."/>
            <person name="Lyhne E.K."/>
            <person name="Kogle M.E."/>
            <person name="Kuo A."/>
            <person name="Riley R."/>
            <person name="Clum A."/>
            <person name="Nolan M."/>
            <person name="Lipzen A."/>
            <person name="Salamov A."/>
            <person name="Henrissat B."/>
            <person name="Wiebenga A."/>
            <person name="De Vries R.P."/>
            <person name="Grigoriev I.V."/>
            <person name="Mortensen U.H."/>
            <person name="Andersen M.R."/>
            <person name="Baker S.E."/>
        </authorList>
    </citation>
    <scope>NUCLEOTIDE SEQUENCE [LARGE SCALE GENOMIC DNA]</scope>
    <source>
        <strain evidence="2 3">CBS 117.55</strain>
    </source>
</reference>
<feature type="region of interest" description="Disordered" evidence="1">
    <location>
        <begin position="1"/>
        <end position="28"/>
    </location>
</feature>
<dbReference type="VEuPathDB" id="FungiDB:BO70DRAFT_359541"/>
<sequence>MATPPSSLNSPTCRTATTASQLCPRPPTRPHLKLKLKLTLQYNRSIHFYSDSSLPPSPRFNPNSPCLAA</sequence>
<proteinExistence type="predicted"/>
<dbReference type="Proteomes" id="UP000247233">
    <property type="component" value="Unassembled WGS sequence"/>
</dbReference>
<dbReference type="RefSeq" id="XP_025402450.1">
    <property type="nucleotide sequence ID" value="XM_025542562.1"/>
</dbReference>
<dbReference type="AlphaFoldDB" id="A0A317WS12"/>
<dbReference type="EMBL" id="MSFL01000004">
    <property type="protein sequence ID" value="PWY89263.1"/>
    <property type="molecule type" value="Genomic_DNA"/>
</dbReference>
<accession>A0A317WS12</accession>
<evidence type="ECO:0000256" key="1">
    <source>
        <dbReference type="SAM" id="MobiDB-lite"/>
    </source>
</evidence>
<evidence type="ECO:0000313" key="2">
    <source>
        <dbReference type="EMBL" id="PWY89263.1"/>
    </source>
</evidence>
<comment type="caution">
    <text evidence="2">The sequence shown here is derived from an EMBL/GenBank/DDBJ whole genome shotgun (WGS) entry which is preliminary data.</text>
</comment>
<organism evidence="2 3">
    <name type="scientific">Aspergillus heteromorphus CBS 117.55</name>
    <dbReference type="NCBI Taxonomy" id="1448321"/>
    <lineage>
        <taxon>Eukaryota</taxon>
        <taxon>Fungi</taxon>
        <taxon>Dikarya</taxon>
        <taxon>Ascomycota</taxon>
        <taxon>Pezizomycotina</taxon>
        <taxon>Eurotiomycetes</taxon>
        <taxon>Eurotiomycetidae</taxon>
        <taxon>Eurotiales</taxon>
        <taxon>Aspergillaceae</taxon>
        <taxon>Aspergillus</taxon>
        <taxon>Aspergillus subgen. Circumdati</taxon>
    </lineage>
</organism>
<dbReference type="GeneID" id="37064799"/>